<keyword evidence="3" id="KW-1185">Reference proteome</keyword>
<dbReference type="Proteomes" id="UP000799757">
    <property type="component" value="Unassembled WGS sequence"/>
</dbReference>
<protein>
    <recommendedName>
        <fullName evidence="1">Glyoxalase-like domain-containing protein</fullName>
    </recommendedName>
</protein>
<dbReference type="PANTHER" id="PTHR40265">
    <property type="entry name" value="BLL2707 PROTEIN"/>
    <property type="match status" value="1"/>
</dbReference>
<feature type="non-terminal residue" evidence="2">
    <location>
        <position position="249"/>
    </location>
</feature>
<gene>
    <name evidence="2" type="ORF">K505DRAFT_290560</name>
</gene>
<dbReference type="InterPro" id="IPR029068">
    <property type="entry name" value="Glyas_Bleomycin-R_OHBP_Dase"/>
</dbReference>
<reference evidence="2" key="1">
    <citation type="journal article" date="2020" name="Stud. Mycol.">
        <title>101 Dothideomycetes genomes: a test case for predicting lifestyles and emergence of pathogens.</title>
        <authorList>
            <person name="Haridas S."/>
            <person name="Albert R."/>
            <person name="Binder M."/>
            <person name="Bloem J."/>
            <person name="Labutti K."/>
            <person name="Salamov A."/>
            <person name="Andreopoulos B."/>
            <person name="Baker S."/>
            <person name="Barry K."/>
            <person name="Bills G."/>
            <person name="Bluhm B."/>
            <person name="Cannon C."/>
            <person name="Castanera R."/>
            <person name="Culley D."/>
            <person name="Daum C."/>
            <person name="Ezra D."/>
            <person name="Gonzalez J."/>
            <person name="Henrissat B."/>
            <person name="Kuo A."/>
            <person name="Liang C."/>
            <person name="Lipzen A."/>
            <person name="Lutzoni F."/>
            <person name="Magnuson J."/>
            <person name="Mondo S."/>
            <person name="Nolan M."/>
            <person name="Ohm R."/>
            <person name="Pangilinan J."/>
            <person name="Park H.-J."/>
            <person name="Ramirez L."/>
            <person name="Alfaro M."/>
            <person name="Sun H."/>
            <person name="Tritt A."/>
            <person name="Yoshinaga Y."/>
            <person name="Zwiers L.-H."/>
            <person name="Turgeon B."/>
            <person name="Goodwin S."/>
            <person name="Spatafora J."/>
            <person name="Crous P."/>
            <person name="Grigoriev I."/>
        </authorList>
    </citation>
    <scope>NUCLEOTIDE SEQUENCE</scope>
    <source>
        <strain evidence="2">CBS 109.77</strain>
    </source>
</reference>
<evidence type="ECO:0000313" key="2">
    <source>
        <dbReference type="EMBL" id="KAF2785921.1"/>
    </source>
</evidence>
<feature type="domain" description="Glyoxalase-like" evidence="1">
    <location>
        <begin position="47"/>
        <end position="231"/>
    </location>
</feature>
<accession>A0A6A6WPT8</accession>
<dbReference type="Gene3D" id="3.10.180.10">
    <property type="entry name" value="2,3-Dihydroxybiphenyl 1,2-Dioxygenase, domain 1"/>
    <property type="match status" value="1"/>
</dbReference>
<dbReference type="AlphaFoldDB" id="A0A6A6WPT8"/>
<dbReference type="PANTHER" id="PTHR40265:SF1">
    <property type="entry name" value="GLYOXALASE-LIKE DOMAIN-CONTAINING PROTEIN"/>
    <property type="match status" value="1"/>
</dbReference>
<sequence>MFSFPVQNSLVSTPTHLDTLVPFSYISATNPINQPPIPAMSAPIPSLDHLILFLPLSTTSPHPSIPSSLSTAFTLTPGGNHADNLTTNTLILLADGCYMELISFLSADISTHWWGPDPHRKGWADWCLTTPSTASENYARLKGQGAPSHAPPQAGARLRPDGVQVKWAVTFPAGEHGGQDKRGRIPFFCHDDPITARHLRVPVDAEKTAHGCGALGVLSLTVLVADEEMLEATERVYAAVFGQNGTSGG</sequence>
<dbReference type="InterPro" id="IPR025870">
    <property type="entry name" value="Glyoxalase-like_dom"/>
</dbReference>
<dbReference type="EMBL" id="MU002608">
    <property type="protein sequence ID" value="KAF2785921.1"/>
    <property type="molecule type" value="Genomic_DNA"/>
</dbReference>
<proteinExistence type="predicted"/>
<evidence type="ECO:0000313" key="3">
    <source>
        <dbReference type="Proteomes" id="UP000799757"/>
    </source>
</evidence>
<dbReference type="OrthoDB" id="408973at2759"/>
<evidence type="ECO:0000259" key="1">
    <source>
        <dbReference type="Pfam" id="PF13468"/>
    </source>
</evidence>
<organism evidence="2 3">
    <name type="scientific">Melanomma pulvis-pyrius CBS 109.77</name>
    <dbReference type="NCBI Taxonomy" id="1314802"/>
    <lineage>
        <taxon>Eukaryota</taxon>
        <taxon>Fungi</taxon>
        <taxon>Dikarya</taxon>
        <taxon>Ascomycota</taxon>
        <taxon>Pezizomycotina</taxon>
        <taxon>Dothideomycetes</taxon>
        <taxon>Pleosporomycetidae</taxon>
        <taxon>Pleosporales</taxon>
        <taxon>Melanommataceae</taxon>
        <taxon>Melanomma</taxon>
    </lineage>
</organism>
<name>A0A6A6WPT8_9PLEO</name>
<dbReference type="Pfam" id="PF13468">
    <property type="entry name" value="Glyoxalase_3"/>
    <property type="match status" value="1"/>
</dbReference>